<keyword evidence="2" id="KW-1185">Reference proteome</keyword>
<dbReference type="EnsemblBacteria" id="AAQ00252">
    <property type="protein sequence ID" value="AAQ00252"/>
    <property type="gene ID" value="Pro_1207"/>
</dbReference>
<dbReference type="OrthoDB" id="541928at2"/>
<evidence type="ECO:0000313" key="1">
    <source>
        <dbReference type="EMBL" id="AAQ00252.1"/>
    </source>
</evidence>
<accession>Q7VB91</accession>
<name>Q7VB91_PROMA</name>
<protein>
    <submittedName>
        <fullName evidence="1">Uncharacterized protein</fullName>
    </submittedName>
</protein>
<sequence>MTQLFLNFTLVWFSFLMMVSFSPKVNAFPQDQFKDCILASKSNPAVIGVPETAIEAFCNCALTAIVDEGKNDQNSAIECAEKELNN</sequence>
<dbReference type="PATRIC" id="fig|167539.5.peg.1264"/>
<dbReference type="AlphaFoldDB" id="Q7VB91"/>
<dbReference type="Proteomes" id="UP000001420">
    <property type="component" value="Chromosome"/>
</dbReference>
<dbReference type="KEGG" id="pma:Pro_1207"/>
<reference evidence="1 2" key="1">
    <citation type="journal article" date="2003" name="Proc. Natl. Acad. Sci. U.S.A.">
        <title>Genome sequence of the cyanobacterium Prochlorococcus marinus SS120, a nearly minimal oxyphototrophic genome.</title>
        <authorList>
            <person name="Dufresne A."/>
            <person name="Salanoubat M."/>
            <person name="Partensky F."/>
            <person name="Artiguenave F."/>
            <person name="Axmann I.M."/>
            <person name="Barbe V."/>
            <person name="Duprat S."/>
            <person name="Galperin M.Y."/>
            <person name="Koonin E.V."/>
            <person name="Le Gall F."/>
            <person name="Makarova K.S."/>
            <person name="Ostrowski M."/>
            <person name="Oztas S."/>
            <person name="Robert C."/>
            <person name="Rogozin I.B."/>
            <person name="Scanlan D.J."/>
            <person name="Tandeau de Marsac N."/>
            <person name="Weissenbach J."/>
            <person name="Wincker P."/>
            <person name="Wolf Y.I."/>
            <person name="Hess W.R."/>
        </authorList>
    </citation>
    <scope>NUCLEOTIDE SEQUENCE [LARGE SCALE GENOMIC DNA]</scope>
    <source>
        <strain evidence="2">SARG / CCMP1375 / SS120</strain>
    </source>
</reference>
<organism evidence="1 2">
    <name type="scientific">Prochlorococcus marinus (strain SARG / CCMP1375 / SS120)</name>
    <dbReference type="NCBI Taxonomy" id="167539"/>
    <lineage>
        <taxon>Bacteria</taxon>
        <taxon>Bacillati</taxon>
        <taxon>Cyanobacteriota</taxon>
        <taxon>Cyanophyceae</taxon>
        <taxon>Synechococcales</taxon>
        <taxon>Prochlorococcaceae</taxon>
        <taxon>Prochlorococcus</taxon>
    </lineage>
</organism>
<dbReference type="HOGENOM" id="CLU_191506_0_0_3"/>
<gene>
    <name evidence="1" type="ordered locus">Pro_1207</name>
</gene>
<evidence type="ECO:0000313" key="2">
    <source>
        <dbReference type="Proteomes" id="UP000001420"/>
    </source>
</evidence>
<dbReference type="EMBL" id="AE017126">
    <property type="protein sequence ID" value="AAQ00252.1"/>
    <property type="molecule type" value="Genomic_DNA"/>
</dbReference>
<dbReference type="STRING" id="167539.Pro_1207"/>
<proteinExistence type="predicted"/>